<organism evidence="5 6">
    <name type="scientific">Pinctada imbricata</name>
    <name type="common">Atlantic pearl-oyster</name>
    <name type="synonym">Pinctada martensii</name>
    <dbReference type="NCBI Taxonomy" id="66713"/>
    <lineage>
        <taxon>Eukaryota</taxon>
        <taxon>Metazoa</taxon>
        <taxon>Spiralia</taxon>
        <taxon>Lophotrochozoa</taxon>
        <taxon>Mollusca</taxon>
        <taxon>Bivalvia</taxon>
        <taxon>Autobranchia</taxon>
        <taxon>Pteriomorphia</taxon>
        <taxon>Pterioida</taxon>
        <taxon>Pterioidea</taxon>
        <taxon>Pteriidae</taxon>
        <taxon>Pinctada</taxon>
    </lineage>
</organism>
<feature type="domain" description="Kazal-like" evidence="4">
    <location>
        <begin position="135"/>
        <end position="190"/>
    </location>
</feature>
<dbReference type="CDD" id="cd00104">
    <property type="entry name" value="KAZAL_FS"/>
    <property type="match status" value="3"/>
</dbReference>
<dbReference type="GO" id="GO:0005576">
    <property type="term" value="C:extracellular region"/>
    <property type="evidence" value="ECO:0007669"/>
    <property type="project" value="TreeGrafter"/>
</dbReference>
<feature type="domain" description="Kazal-like" evidence="4">
    <location>
        <begin position="46"/>
        <end position="104"/>
    </location>
</feature>
<dbReference type="SMART" id="SM00280">
    <property type="entry name" value="KAZAL"/>
    <property type="match status" value="5"/>
</dbReference>
<gene>
    <name evidence="5" type="ORF">FSP39_024158</name>
</gene>
<keyword evidence="1" id="KW-0646">Protease inhibitor</keyword>
<comment type="caution">
    <text evidence="5">The sequence shown here is derived from an EMBL/GenBank/DDBJ whole genome shotgun (WGS) entry which is preliminary data.</text>
</comment>
<feature type="domain" description="Kazal-like" evidence="4">
    <location>
        <begin position="198"/>
        <end position="256"/>
    </location>
</feature>
<keyword evidence="3" id="KW-1015">Disulfide bond</keyword>
<evidence type="ECO:0000313" key="5">
    <source>
        <dbReference type="EMBL" id="KAK3091979.1"/>
    </source>
</evidence>
<dbReference type="InterPro" id="IPR050653">
    <property type="entry name" value="Prot_Inhib_GrowthFact_Antg"/>
</dbReference>
<sequence>MQDLGVTLKTRFYFPDNLCYLQMVECEALTHDRVIGLAGHGPCNGVPLTYGCNTNTTCDVMQLQSVCGSDGVTYRNPCLLHQAACKLALTGKKMIKKHDGECSEIESDPNCPAFCENDLDPVCSKGNVTYSMAYGQTIPQCNKYCTAQYQPVCGSDHHTYSNLCKLQIAQCEAKYKHRVLYQVGTGPCHSTGGSGSHGQTYFDCRHQDICDDEQLDPVCGNDGVTYRNPCLLHEAACAKAKTGHKMMQAHSGECSVYELGLDCSQQRCGNDLNPVCSKGNSTFRNLCMLRQMYCRYASHGGSSVYAKLAERYTFDHNGTCDGTDPTQTTMMDCGQFALQGVAVEGGSFSCPHSDSSSYVCGADGHTYSSVCYLCRSMKMKNMLEPAFYGDVINRIRRINIKEVPNSYTVSKSRRQVKIVRIHMGTAATPEMNKTPK</sequence>
<proteinExistence type="predicted"/>
<evidence type="ECO:0000256" key="1">
    <source>
        <dbReference type="ARBA" id="ARBA00022690"/>
    </source>
</evidence>
<dbReference type="InterPro" id="IPR036058">
    <property type="entry name" value="Kazal_dom_sf"/>
</dbReference>
<dbReference type="GO" id="GO:0004867">
    <property type="term" value="F:serine-type endopeptidase inhibitor activity"/>
    <property type="evidence" value="ECO:0007669"/>
    <property type="project" value="UniProtKB-KW"/>
</dbReference>
<dbReference type="AlphaFoldDB" id="A0AA88XUF1"/>
<dbReference type="Proteomes" id="UP001186944">
    <property type="component" value="Unassembled WGS sequence"/>
</dbReference>
<dbReference type="Pfam" id="PF07648">
    <property type="entry name" value="Kazal_2"/>
    <property type="match status" value="5"/>
</dbReference>
<name>A0AA88XUF1_PINIB</name>
<keyword evidence="2" id="KW-0722">Serine protease inhibitor</keyword>
<dbReference type="SUPFAM" id="SSF100895">
    <property type="entry name" value="Kazal-type serine protease inhibitors"/>
    <property type="match status" value="5"/>
</dbReference>
<dbReference type="InterPro" id="IPR002350">
    <property type="entry name" value="Kazal_dom"/>
</dbReference>
<dbReference type="PANTHER" id="PTHR10913">
    <property type="entry name" value="FOLLISTATIN-RELATED"/>
    <property type="match status" value="1"/>
</dbReference>
<keyword evidence="6" id="KW-1185">Reference proteome</keyword>
<evidence type="ECO:0000313" key="6">
    <source>
        <dbReference type="Proteomes" id="UP001186944"/>
    </source>
</evidence>
<dbReference type="PROSITE" id="PS51465">
    <property type="entry name" value="KAZAL_2"/>
    <property type="match status" value="4"/>
</dbReference>
<evidence type="ECO:0000259" key="4">
    <source>
        <dbReference type="PROSITE" id="PS51465"/>
    </source>
</evidence>
<evidence type="ECO:0000256" key="3">
    <source>
        <dbReference type="ARBA" id="ARBA00023157"/>
    </source>
</evidence>
<dbReference type="PANTHER" id="PTHR10913:SF45">
    <property type="entry name" value="FOLLISTATIN, ISOFORM A-RELATED"/>
    <property type="match status" value="1"/>
</dbReference>
<evidence type="ECO:0000256" key="2">
    <source>
        <dbReference type="ARBA" id="ARBA00022900"/>
    </source>
</evidence>
<dbReference type="Gene3D" id="3.30.60.30">
    <property type="match status" value="5"/>
</dbReference>
<feature type="domain" description="Kazal-like" evidence="4">
    <location>
        <begin position="257"/>
        <end position="322"/>
    </location>
</feature>
<accession>A0AA88XUF1</accession>
<protein>
    <recommendedName>
        <fullName evidence="4">Kazal-like domain-containing protein</fullName>
    </recommendedName>
</protein>
<dbReference type="EMBL" id="VSWD01000010">
    <property type="protein sequence ID" value="KAK3091979.1"/>
    <property type="molecule type" value="Genomic_DNA"/>
</dbReference>
<reference evidence="5" key="1">
    <citation type="submission" date="2019-08" db="EMBL/GenBank/DDBJ databases">
        <title>The improved chromosome-level genome for the pearl oyster Pinctada fucata martensii using PacBio sequencing and Hi-C.</title>
        <authorList>
            <person name="Zheng Z."/>
        </authorList>
    </citation>
    <scope>NUCLEOTIDE SEQUENCE</scope>
    <source>
        <strain evidence="5">ZZ-2019</strain>
        <tissue evidence="5">Adductor muscle</tissue>
    </source>
</reference>